<reference evidence="1" key="1">
    <citation type="submission" date="2014-11" db="EMBL/GenBank/DDBJ databases">
        <authorList>
            <person name="Amaro Gonzalez C."/>
        </authorList>
    </citation>
    <scope>NUCLEOTIDE SEQUENCE</scope>
</reference>
<name>A0A0E9RGB3_ANGAN</name>
<organism evidence="1">
    <name type="scientific">Anguilla anguilla</name>
    <name type="common">European freshwater eel</name>
    <name type="synonym">Muraena anguilla</name>
    <dbReference type="NCBI Taxonomy" id="7936"/>
    <lineage>
        <taxon>Eukaryota</taxon>
        <taxon>Metazoa</taxon>
        <taxon>Chordata</taxon>
        <taxon>Craniata</taxon>
        <taxon>Vertebrata</taxon>
        <taxon>Euteleostomi</taxon>
        <taxon>Actinopterygii</taxon>
        <taxon>Neopterygii</taxon>
        <taxon>Teleostei</taxon>
        <taxon>Anguilliformes</taxon>
        <taxon>Anguillidae</taxon>
        <taxon>Anguilla</taxon>
    </lineage>
</organism>
<dbReference type="EMBL" id="GBXM01080396">
    <property type="protein sequence ID" value="JAH28181.1"/>
    <property type="molecule type" value="Transcribed_RNA"/>
</dbReference>
<proteinExistence type="predicted"/>
<protein>
    <submittedName>
        <fullName evidence="1">Uncharacterized protein</fullName>
    </submittedName>
</protein>
<dbReference type="AlphaFoldDB" id="A0A0E9RGB3"/>
<accession>A0A0E9RGB3</accession>
<evidence type="ECO:0000313" key="1">
    <source>
        <dbReference type="EMBL" id="JAH28181.1"/>
    </source>
</evidence>
<sequence length="28" mass="3454">MFFLVFLWECRVMSEPIKIFLTNLFPEC</sequence>
<reference evidence="1" key="2">
    <citation type="journal article" date="2015" name="Fish Shellfish Immunol.">
        <title>Early steps in the European eel (Anguilla anguilla)-Vibrio vulnificus interaction in the gills: Role of the RtxA13 toxin.</title>
        <authorList>
            <person name="Callol A."/>
            <person name="Pajuelo D."/>
            <person name="Ebbesson L."/>
            <person name="Teles M."/>
            <person name="MacKenzie S."/>
            <person name="Amaro C."/>
        </authorList>
    </citation>
    <scope>NUCLEOTIDE SEQUENCE</scope>
</reference>